<evidence type="ECO:0000313" key="2">
    <source>
        <dbReference type="Ensembl" id="ENSMODP00000052249.1"/>
    </source>
</evidence>
<feature type="transmembrane region" description="Helical" evidence="1">
    <location>
        <begin position="25"/>
        <end position="49"/>
    </location>
</feature>
<dbReference type="AlphaFoldDB" id="A0A5F8GY07"/>
<reference evidence="2 3" key="1">
    <citation type="journal article" date="2007" name="Nature">
        <title>Genome of the marsupial Monodelphis domestica reveals innovation in non-coding sequences.</title>
        <authorList>
            <person name="Mikkelsen T.S."/>
            <person name="Wakefield M.J."/>
            <person name="Aken B."/>
            <person name="Amemiya C.T."/>
            <person name="Chang J.L."/>
            <person name="Duke S."/>
            <person name="Garber M."/>
            <person name="Gentles A.J."/>
            <person name="Goodstadt L."/>
            <person name="Heger A."/>
            <person name="Jurka J."/>
            <person name="Kamal M."/>
            <person name="Mauceli E."/>
            <person name="Searle S.M."/>
            <person name="Sharpe T."/>
            <person name="Baker M.L."/>
            <person name="Batzer M.A."/>
            <person name="Benos P.V."/>
            <person name="Belov K."/>
            <person name="Clamp M."/>
            <person name="Cook A."/>
            <person name="Cuff J."/>
            <person name="Das R."/>
            <person name="Davidow L."/>
            <person name="Deakin J.E."/>
            <person name="Fazzari M.J."/>
            <person name="Glass J.L."/>
            <person name="Grabherr M."/>
            <person name="Greally J.M."/>
            <person name="Gu W."/>
            <person name="Hore T.A."/>
            <person name="Huttley G.A."/>
            <person name="Kleber M."/>
            <person name="Jirtle R.L."/>
            <person name="Koina E."/>
            <person name="Lee J.T."/>
            <person name="Mahony S."/>
            <person name="Marra M.A."/>
            <person name="Miller R.D."/>
            <person name="Nicholls R.D."/>
            <person name="Oda M."/>
            <person name="Papenfuss A.T."/>
            <person name="Parra Z.E."/>
            <person name="Pollock D.D."/>
            <person name="Ray D.A."/>
            <person name="Schein J.E."/>
            <person name="Speed T.P."/>
            <person name="Thompson K."/>
            <person name="VandeBerg J.L."/>
            <person name="Wade C.M."/>
            <person name="Walker J.A."/>
            <person name="Waters P.D."/>
            <person name="Webber C."/>
            <person name="Weidman J.R."/>
            <person name="Xie X."/>
            <person name="Zody M.C."/>
            <person name="Baldwin J."/>
            <person name="Abdouelleil A."/>
            <person name="Abdulkadir J."/>
            <person name="Abebe A."/>
            <person name="Abera B."/>
            <person name="Abreu J."/>
            <person name="Acer S.C."/>
            <person name="Aftuck L."/>
            <person name="Alexander A."/>
            <person name="An P."/>
            <person name="Anderson E."/>
            <person name="Anderson S."/>
            <person name="Arachi H."/>
            <person name="Azer M."/>
            <person name="Bachantsang P."/>
            <person name="Barry A."/>
            <person name="Bayul T."/>
            <person name="Berlin A."/>
            <person name="Bessette D."/>
            <person name="Bloom T."/>
            <person name="Bloom T."/>
            <person name="Boguslavskiy L."/>
            <person name="Bonnet C."/>
            <person name="Boukhgalter B."/>
            <person name="Bourzgui I."/>
            <person name="Brown A."/>
            <person name="Cahill P."/>
            <person name="Channer S."/>
            <person name="Cheshatsang Y."/>
            <person name="Chuda L."/>
            <person name="Citroen M."/>
            <person name="Collymore A."/>
            <person name="Cooke P."/>
            <person name="Costello M."/>
            <person name="D'Aco K."/>
            <person name="Daza R."/>
            <person name="De Haan G."/>
            <person name="DeGray S."/>
            <person name="DeMaso C."/>
            <person name="Dhargay N."/>
            <person name="Dooley K."/>
            <person name="Dooley E."/>
            <person name="Doricent M."/>
            <person name="Dorje P."/>
            <person name="Dorjee K."/>
            <person name="Dupes A."/>
            <person name="Elong R."/>
            <person name="Falk J."/>
            <person name="Farina A."/>
            <person name="Faro S."/>
            <person name="Ferguson D."/>
            <person name="Fisher S."/>
            <person name="Foley C.D."/>
            <person name="Franke A."/>
            <person name="Friedrich D."/>
            <person name="Gadbois L."/>
            <person name="Gearin G."/>
            <person name="Gearin C.R."/>
            <person name="Giannoukos G."/>
            <person name="Goode T."/>
            <person name="Graham J."/>
            <person name="Grandbois E."/>
            <person name="Grewal S."/>
            <person name="Gyaltsen K."/>
            <person name="Hafez N."/>
            <person name="Hagos B."/>
            <person name="Hall J."/>
            <person name="Henson C."/>
            <person name="Hollinger A."/>
            <person name="Honan T."/>
            <person name="Huard M.D."/>
            <person name="Hughes L."/>
            <person name="Hurhula B."/>
            <person name="Husby M.E."/>
            <person name="Kamat A."/>
            <person name="Kanga B."/>
            <person name="Kashin S."/>
            <person name="Khazanovich D."/>
            <person name="Kisner P."/>
            <person name="Lance K."/>
            <person name="Lara M."/>
            <person name="Lee W."/>
            <person name="Lennon N."/>
            <person name="Letendre F."/>
            <person name="LeVine R."/>
            <person name="Lipovsky A."/>
            <person name="Liu X."/>
            <person name="Liu J."/>
            <person name="Liu S."/>
            <person name="Lokyitsang T."/>
            <person name="Lokyitsang Y."/>
            <person name="Lubonja R."/>
            <person name="Lui A."/>
            <person name="MacDonald P."/>
            <person name="Magnisalis V."/>
            <person name="Maru K."/>
            <person name="Matthews C."/>
            <person name="McCusker W."/>
            <person name="McDonough S."/>
            <person name="Mehta T."/>
            <person name="Meldrim J."/>
            <person name="Meneus L."/>
            <person name="Mihai O."/>
            <person name="Mihalev A."/>
            <person name="Mihova T."/>
            <person name="Mittelman R."/>
            <person name="Mlenga V."/>
            <person name="Montmayeur A."/>
            <person name="Mulrain L."/>
            <person name="Navidi A."/>
            <person name="Naylor J."/>
            <person name="Negash T."/>
            <person name="Nguyen T."/>
            <person name="Nguyen N."/>
            <person name="Nicol R."/>
            <person name="Norbu C."/>
            <person name="Norbu N."/>
            <person name="Novod N."/>
            <person name="O'Neill B."/>
            <person name="Osman S."/>
            <person name="Markiewicz E."/>
            <person name="Oyono O.L."/>
            <person name="Patti C."/>
            <person name="Phunkhang P."/>
            <person name="Pierre F."/>
            <person name="Priest M."/>
            <person name="Raghuraman S."/>
            <person name="Rege F."/>
            <person name="Reyes R."/>
            <person name="Rise C."/>
            <person name="Rogov P."/>
            <person name="Ross K."/>
            <person name="Ryan E."/>
            <person name="Settipalli S."/>
            <person name="Shea T."/>
            <person name="Sherpa N."/>
            <person name="Shi L."/>
            <person name="Shih D."/>
            <person name="Sparrow T."/>
            <person name="Spaulding J."/>
            <person name="Stalker J."/>
            <person name="Stange-Thomann N."/>
            <person name="Stavropoulos S."/>
            <person name="Stone C."/>
            <person name="Strader C."/>
            <person name="Tesfaye S."/>
            <person name="Thomson T."/>
            <person name="Thoulutsang Y."/>
            <person name="Thoulutsang D."/>
            <person name="Topham K."/>
            <person name="Topping I."/>
            <person name="Tsamla T."/>
            <person name="Vassiliev H."/>
            <person name="Vo A."/>
            <person name="Wangchuk T."/>
            <person name="Wangdi T."/>
            <person name="Weiand M."/>
            <person name="Wilkinson J."/>
            <person name="Wilson A."/>
            <person name="Yadav S."/>
            <person name="Young G."/>
            <person name="Yu Q."/>
            <person name="Zembek L."/>
            <person name="Zhong D."/>
            <person name="Zimmer A."/>
            <person name="Zwirko Z."/>
            <person name="Jaffe D.B."/>
            <person name="Alvarez P."/>
            <person name="Brockman W."/>
            <person name="Butler J."/>
            <person name="Chin C."/>
            <person name="Gnerre S."/>
            <person name="MacCallum I."/>
            <person name="Graves J.A."/>
            <person name="Ponting C.P."/>
            <person name="Breen M."/>
            <person name="Samollow P.B."/>
            <person name="Lander E.S."/>
            <person name="Lindblad-Toh K."/>
        </authorList>
    </citation>
    <scope>NUCLEOTIDE SEQUENCE [LARGE SCALE GENOMIC DNA]</scope>
</reference>
<dbReference type="Proteomes" id="UP000002280">
    <property type="component" value="Chromosome 4"/>
</dbReference>
<dbReference type="GeneTree" id="ENSGT00950000186232"/>
<dbReference type="InParanoid" id="A0A5F8GY07"/>
<proteinExistence type="predicted"/>
<dbReference type="STRING" id="13616.ENSMODP00000052249"/>
<evidence type="ECO:0000313" key="3">
    <source>
        <dbReference type="Proteomes" id="UP000002280"/>
    </source>
</evidence>
<dbReference type="Bgee" id="ENSMODG00000043239">
    <property type="expression patterns" value="Expressed in lung and 11 other cell types or tissues"/>
</dbReference>
<keyword evidence="1" id="KW-1133">Transmembrane helix</keyword>
<keyword evidence="3" id="KW-1185">Reference proteome</keyword>
<accession>A0A5F8GY07</accession>
<keyword evidence="1" id="KW-0812">Transmembrane</keyword>
<reference evidence="2" key="3">
    <citation type="submission" date="2025-09" db="UniProtKB">
        <authorList>
            <consortium name="Ensembl"/>
        </authorList>
    </citation>
    <scope>IDENTIFICATION</scope>
</reference>
<organism evidence="2 3">
    <name type="scientific">Monodelphis domestica</name>
    <name type="common">Gray short-tailed opossum</name>
    <dbReference type="NCBI Taxonomy" id="13616"/>
    <lineage>
        <taxon>Eukaryota</taxon>
        <taxon>Metazoa</taxon>
        <taxon>Chordata</taxon>
        <taxon>Craniata</taxon>
        <taxon>Vertebrata</taxon>
        <taxon>Euteleostomi</taxon>
        <taxon>Mammalia</taxon>
        <taxon>Metatheria</taxon>
        <taxon>Didelphimorphia</taxon>
        <taxon>Didelphidae</taxon>
        <taxon>Monodelphis</taxon>
    </lineage>
</organism>
<protein>
    <submittedName>
        <fullName evidence="2">Uncharacterized protein</fullName>
    </submittedName>
</protein>
<name>A0A5F8GY07_MONDO</name>
<dbReference type="Ensembl" id="ENSMODT00000054416.1">
    <property type="protein sequence ID" value="ENSMODP00000052249.1"/>
    <property type="gene ID" value="ENSMODG00000043239.1"/>
</dbReference>
<reference evidence="2" key="2">
    <citation type="submission" date="2025-08" db="UniProtKB">
        <authorList>
            <consortium name="Ensembl"/>
        </authorList>
    </citation>
    <scope>IDENTIFICATION</scope>
</reference>
<sequence>GGGEPVPGLGALRRRKRLLEEEKSLAGWALAMAGAGIGLMVLHAELLWFGQCQVNGGPDSGSGAWAPNVWVPEGTGWSSSLRSSRKHWEQDAWVPERVERED</sequence>
<evidence type="ECO:0000256" key="1">
    <source>
        <dbReference type="SAM" id="Phobius"/>
    </source>
</evidence>
<keyword evidence="1" id="KW-0472">Membrane</keyword>